<dbReference type="InterPro" id="IPR034627">
    <property type="entry name" value="Irc6"/>
</dbReference>
<evidence type="ECO:0000313" key="1">
    <source>
        <dbReference type="EMBL" id="PPJ57095.1"/>
    </source>
</evidence>
<reference evidence="2" key="1">
    <citation type="journal article" date="2017" name="bioRxiv">
        <title>Conservation of a gene cluster reveals novel cercosporin biosynthetic mechanisms and extends production to the genus Colletotrichum.</title>
        <authorList>
            <person name="de Jonge R."/>
            <person name="Ebert M.K."/>
            <person name="Huitt-Roehl C.R."/>
            <person name="Pal P."/>
            <person name="Suttle J.C."/>
            <person name="Spanner R.E."/>
            <person name="Neubauer J.D."/>
            <person name="Jurick W.M.II."/>
            <person name="Stott K.A."/>
            <person name="Secor G.A."/>
            <person name="Thomma B.P.H.J."/>
            <person name="Van de Peer Y."/>
            <person name="Townsend C.A."/>
            <person name="Bolton M.D."/>
        </authorList>
    </citation>
    <scope>NUCLEOTIDE SEQUENCE [LARGE SCALE GENOMIC DNA]</scope>
    <source>
        <strain evidence="2">CBS538.71</strain>
    </source>
</reference>
<dbReference type="PANTHER" id="PTHR28043">
    <property type="entry name" value="INCREASED RECOMBINATION CENTERS PROTEIN 6"/>
    <property type="match status" value="1"/>
</dbReference>
<gene>
    <name evidence="1" type="ORF">CBER1_00461</name>
</gene>
<organism evidence="1 2">
    <name type="scientific">Cercospora berteroae</name>
    <dbReference type="NCBI Taxonomy" id="357750"/>
    <lineage>
        <taxon>Eukaryota</taxon>
        <taxon>Fungi</taxon>
        <taxon>Dikarya</taxon>
        <taxon>Ascomycota</taxon>
        <taxon>Pezizomycotina</taxon>
        <taxon>Dothideomycetes</taxon>
        <taxon>Dothideomycetidae</taxon>
        <taxon>Mycosphaerellales</taxon>
        <taxon>Mycosphaerellaceae</taxon>
        <taxon>Cercospora</taxon>
    </lineage>
</organism>
<comment type="caution">
    <text evidence="1">The sequence shown here is derived from an EMBL/GenBank/DDBJ whole genome shotgun (WGS) entry which is preliminary data.</text>
</comment>
<proteinExistence type="predicted"/>
<keyword evidence="2" id="KW-1185">Reference proteome</keyword>
<dbReference type="OrthoDB" id="10261384at2759"/>
<dbReference type="EMBL" id="PNEN01000503">
    <property type="protein sequence ID" value="PPJ57095.1"/>
    <property type="molecule type" value="Genomic_DNA"/>
</dbReference>
<dbReference type="Pfam" id="PF10199">
    <property type="entry name" value="Adaptin_binding"/>
    <property type="match status" value="1"/>
</dbReference>
<name>A0A2S6CBJ5_9PEZI</name>
<dbReference type="Proteomes" id="UP000237631">
    <property type="component" value="Unassembled WGS sequence"/>
</dbReference>
<evidence type="ECO:0008006" key="3">
    <source>
        <dbReference type="Google" id="ProtNLM"/>
    </source>
</evidence>
<accession>A0A2S6CBJ5</accession>
<protein>
    <recommendedName>
        <fullName evidence="3">Increased recombination centers protein 6</fullName>
    </recommendedName>
</protein>
<dbReference type="GO" id="GO:0016192">
    <property type="term" value="P:vesicle-mediated transport"/>
    <property type="evidence" value="ECO:0007669"/>
    <property type="project" value="InterPro"/>
</dbReference>
<dbReference type="GO" id="GO:0030674">
    <property type="term" value="F:protein-macromolecule adaptor activity"/>
    <property type="evidence" value="ECO:0007669"/>
    <property type="project" value="TreeGrafter"/>
</dbReference>
<sequence length="302" mass="33297">MDIKHSRRILLLGTRESGTLAVVKDLTGSAPDPHIDGSTAGLTHEWNAETAYYKANVPIWIDEVPDLRSWKTEFLKPEAKEVVDEVGAWVYCFQRQADGKISTQVEEALKGIKEVVDQHSLVLDTTLLAVAKPHGKQAVSSATANQEEQEDLCMQYGFEYVDYGATGKNEYGEKVGLERLKEVLETNEWASGENDEVDLDDLDFTADDFGDFGTEEAEMTAELFGMNAALNEEDDLDTTGEGFTTAAQAVQVDDLDKLMSQLLAVREQSAGLPEEERKKKAAKAVKDIMDGNPNLGRSLQCN</sequence>
<dbReference type="STRING" id="357750.A0A2S6CBJ5"/>
<dbReference type="PANTHER" id="PTHR28043:SF1">
    <property type="entry name" value="INCREASED RECOMBINATION CENTERS PROTEIN 6"/>
    <property type="match status" value="1"/>
</dbReference>
<dbReference type="Gene3D" id="3.40.50.11960">
    <property type="match status" value="1"/>
</dbReference>
<dbReference type="AlphaFoldDB" id="A0A2S6CBJ5"/>
<evidence type="ECO:0000313" key="2">
    <source>
        <dbReference type="Proteomes" id="UP000237631"/>
    </source>
</evidence>